<dbReference type="InterPro" id="IPR010254">
    <property type="entry name" value="B12-dep_deHydtase_bsu"/>
</dbReference>
<protein>
    <submittedName>
        <fullName evidence="1">Dehydratase medium subunit</fullName>
    </submittedName>
</protein>
<accession>A0A1X7APC4</accession>
<sequence>MDKHEDKIGIHLHCLSGISPELIRPLLCGIEEEGIPFFITISEQKDICEAGLDAARASRLGVGLGISTDRVTLHHEKVGLQPVFSEQFFRGAGSEALRRIGANGARLIKGIPFLFPGESV</sequence>
<dbReference type="SUPFAM" id="SSF52968">
    <property type="entry name" value="B12-dependent dehydatase associated subunit"/>
    <property type="match status" value="1"/>
</dbReference>
<proteinExistence type="predicted"/>
<dbReference type="InterPro" id="IPR003208">
    <property type="entry name" value="Dehydtase/Dehydtase_re"/>
</dbReference>
<dbReference type="RefSeq" id="WP_165767348.1">
    <property type="nucleotide sequence ID" value="NZ_CBCSCN010000005.1"/>
</dbReference>
<evidence type="ECO:0000313" key="1">
    <source>
        <dbReference type="EMBL" id="SMA50136.1"/>
    </source>
</evidence>
<dbReference type="EMBL" id="FWPT01000010">
    <property type="protein sequence ID" value="SMA50136.1"/>
    <property type="molecule type" value="Genomic_DNA"/>
</dbReference>
<evidence type="ECO:0000313" key="2">
    <source>
        <dbReference type="Proteomes" id="UP000196573"/>
    </source>
</evidence>
<name>A0A1X7APC4_9GAMM</name>
<dbReference type="Proteomes" id="UP000196573">
    <property type="component" value="Unassembled WGS sequence"/>
</dbReference>
<organism evidence="1 2">
    <name type="scientific">Parendozoicomonas haliclonae</name>
    <dbReference type="NCBI Taxonomy" id="1960125"/>
    <lineage>
        <taxon>Bacteria</taxon>
        <taxon>Pseudomonadati</taxon>
        <taxon>Pseudomonadota</taxon>
        <taxon>Gammaproteobacteria</taxon>
        <taxon>Oceanospirillales</taxon>
        <taxon>Endozoicomonadaceae</taxon>
        <taxon>Parendozoicomonas</taxon>
    </lineage>
</organism>
<dbReference type="AlphaFoldDB" id="A0A1X7APC4"/>
<keyword evidence="2" id="KW-1185">Reference proteome</keyword>
<reference evidence="1 2" key="1">
    <citation type="submission" date="2017-03" db="EMBL/GenBank/DDBJ databases">
        <authorList>
            <person name="Afonso C.L."/>
            <person name="Miller P.J."/>
            <person name="Scott M.A."/>
            <person name="Spackman E."/>
            <person name="Goraichik I."/>
            <person name="Dimitrov K.M."/>
            <person name="Suarez D.L."/>
            <person name="Swayne D.E."/>
        </authorList>
    </citation>
    <scope>NUCLEOTIDE SEQUENCE [LARGE SCALE GENOMIC DNA]</scope>
    <source>
        <strain evidence="1">SB41UT1</strain>
    </source>
</reference>
<gene>
    <name evidence="1" type="ORF">EHSB41UT_03927</name>
</gene>
<dbReference type="Gene3D" id="3.40.50.10150">
    <property type="entry name" value="B12-dependent dehydatase associated subunit"/>
    <property type="match status" value="1"/>
</dbReference>
<dbReference type="Pfam" id="PF02288">
    <property type="entry name" value="Dehydratase_MU"/>
    <property type="match status" value="1"/>
</dbReference>